<feature type="region of interest" description="Disordered" evidence="1">
    <location>
        <begin position="148"/>
        <end position="168"/>
    </location>
</feature>
<reference evidence="2" key="1">
    <citation type="journal article" date="2021" name="Proc. Natl. Acad. Sci. U.S.A.">
        <title>Three genomes in the algal genus Volvox reveal the fate of a haploid sex-determining region after a transition to homothallism.</title>
        <authorList>
            <person name="Yamamoto K."/>
            <person name="Hamaji T."/>
            <person name="Kawai-Toyooka H."/>
            <person name="Matsuzaki R."/>
            <person name="Takahashi F."/>
            <person name="Nishimura Y."/>
            <person name="Kawachi M."/>
            <person name="Noguchi H."/>
            <person name="Minakuchi Y."/>
            <person name="Umen J.G."/>
            <person name="Toyoda A."/>
            <person name="Nozaki H."/>
        </authorList>
    </citation>
    <scope>NUCLEOTIDE SEQUENCE</scope>
    <source>
        <strain evidence="2">NIES-3785</strain>
    </source>
</reference>
<evidence type="ECO:0000313" key="3">
    <source>
        <dbReference type="Proteomes" id="UP000722791"/>
    </source>
</evidence>
<dbReference type="Proteomes" id="UP000722791">
    <property type="component" value="Unassembled WGS sequence"/>
</dbReference>
<dbReference type="AlphaFoldDB" id="A0A8J4DE67"/>
<feature type="compositionally biased region" description="Low complexity" evidence="1">
    <location>
        <begin position="201"/>
        <end position="215"/>
    </location>
</feature>
<name>A0A8J4DE67_9CHLO</name>
<feature type="region of interest" description="Disordered" evidence="1">
    <location>
        <begin position="180"/>
        <end position="250"/>
    </location>
</feature>
<evidence type="ECO:0000313" key="2">
    <source>
        <dbReference type="EMBL" id="GIL99397.1"/>
    </source>
</evidence>
<organism evidence="2 3">
    <name type="scientific">Volvox reticuliferus</name>
    <dbReference type="NCBI Taxonomy" id="1737510"/>
    <lineage>
        <taxon>Eukaryota</taxon>
        <taxon>Viridiplantae</taxon>
        <taxon>Chlorophyta</taxon>
        <taxon>core chlorophytes</taxon>
        <taxon>Chlorophyceae</taxon>
        <taxon>CS clade</taxon>
        <taxon>Chlamydomonadales</taxon>
        <taxon>Volvocaceae</taxon>
        <taxon>Volvox</taxon>
    </lineage>
</organism>
<evidence type="ECO:0000256" key="1">
    <source>
        <dbReference type="SAM" id="MobiDB-lite"/>
    </source>
</evidence>
<protein>
    <submittedName>
        <fullName evidence="2">Uncharacterized protein</fullName>
    </submittedName>
</protein>
<comment type="caution">
    <text evidence="2">The sequence shown here is derived from an EMBL/GenBank/DDBJ whole genome shotgun (WGS) entry which is preliminary data.</text>
</comment>
<sequence length="250" mass="26714">MTLSSVTRVSPEMEALVASIKPPEPLPSTVEEDGTIRLIPNGRVLPCPAPKAWVSEAVPPGSSDELSAPAIAIHYYRQRRDFDGNGETSAVLDWLATLLCMPRLGSGRLRSPSTRVDSVDSVDFVSTWQKAQVEAAARRVVPVLKRATDATPPVPNTPELSMRGEIPPACSMVSSTLGSVALSPSESDDRSISLAAPVQRPSSSTVSPPSDSSTDLLKYDSDTLPQCALNSRNVGRSDSHQSGKRSVRFH</sequence>
<accession>A0A8J4DE67</accession>
<gene>
    <name evidence="2" type="ORF">Vretimale_4566</name>
</gene>
<dbReference type="EMBL" id="BNCQ01000006">
    <property type="protein sequence ID" value="GIL99397.1"/>
    <property type="molecule type" value="Genomic_DNA"/>
</dbReference>
<proteinExistence type="predicted"/>